<dbReference type="CDD" id="cd00130">
    <property type="entry name" value="PAS"/>
    <property type="match status" value="1"/>
</dbReference>
<dbReference type="InterPro" id="IPR000014">
    <property type="entry name" value="PAS"/>
</dbReference>
<feature type="domain" description="Sigma-54 factor interaction" evidence="5">
    <location>
        <begin position="276"/>
        <end position="505"/>
    </location>
</feature>
<dbReference type="PANTHER" id="PTHR32071">
    <property type="entry name" value="TRANSCRIPTIONAL REGULATORY PROTEIN"/>
    <property type="match status" value="1"/>
</dbReference>
<dbReference type="SUPFAM" id="SSF46689">
    <property type="entry name" value="Homeodomain-like"/>
    <property type="match status" value="1"/>
</dbReference>
<evidence type="ECO:0000256" key="2">
    <source>
        <dbReference type="ARBA" id="ARBA00022797"/>
    </source>
</evidence>
<evidence type="ECO:0000256" key="1">
    <source>
        <dbReference type="ARBA" id="ARBA00022741"/>
    </source>
</evidence>
<dbReference type="Pfam" id="PF00158">
    <property type="entry name" value="Sigma54_activat"/>
    <property type="match status" value="1"/>
</dbReference>
<evidence type="ECO:0000259" key="5">
    <source>
        <dbReference type="PROSITE" id="PS50045"/>
    </source>
</evidence>
<evidence type="ECO:0000313" key="7">
    <source>
        <dbReference type="EMBL" id="MCQ4770676.1"/>
    </source>
</evidence>
<dbReference type="InterPro" id="IPR030828">
    <property type="entry name" value="HTH_TyrR"/>
</dbReference>
<evidence type="ECO:0000313" key="8">
    <source>
        <dbReference type="Proteomes" id="UP001204562"/>
    </source>
</evidence>
<dbReference type="Pfam" id="PF18024">
    <property type="entry name" value="HTH_50"/>
    <property type="match status" value="1"/>
</dbReference>
<dbReference type="SMART" id="SM00091">
    <property type="entry name" value="PAS"/>
    <property type="match status" value="2"/>
</dbReference>
<dbReference type="Gene3D" id="3.40.50.300">
    <property type="entry name" value="P-loop containing nucleotide triphosphate hydrolases"/>
    <property type="match status" value="1"/>
</dbReference>
<dbReference type="Pfam" id="PF25601">
    <property type="entry name" value="AAA_lid_14"/>
    <property type="match status" value="1"/>
</dbReference>
<dbReference type="AlphaFoldDB" id="A0AAW5JKT6"/>
<dbReference type="GO" id="GO:0003677">
    <property type="term" value="F:DNA binding"/>
    <property type="evidence" value="ECO:0007669"/>
    <property type="project" value="UniProtKB-KW"/>
</dbReference>
<dbReference type="PROSITE" id="PS00675">
    <property type="entry name" value="SIGMA54_INTERACT_1"/>
    <property type="match status" value="1"/>
</dbReference>
<dbReference type="InterPro" id="IPR025943">
    <property type="entry name" value="Sigma_54_int_dom_ATP-bd_2"/>
</dbReference>
<sequence>MNEEALDLTVGVDGIKDGYRAILDTIFCSILVFDGNGQLIHCNCAARNFFHGLGIDPERAYFTRFEAFSEPMAERVDLISGKGRYIIELEGRQVVCNVHPWVIDGVRRGTIFILHESMHSNCIMQELDVTNSLLQEINIFVESSHDGILVTDSQGVVIRVNAAFERAFSVLRREVIGRNVTELIAEGLYLDSAALKVLETRETATVVLEQKGKRLIATGTPAFDICGSFTSVVVNIRDITELNDLQSRLEHQRMVAEGYIRELTFIQSQNAPGADFVVHSKEMQHIMDTIKTISQVDSTLLITGESGTGKEVIVNQVHRSSNRRDKPIIKINCGAIPASLFESELFGYEDGAFTGARRRGKAGFFELANEGTLFLDEIGELDLDLQVKLLRVIQEGEVTRIGGTKTLHVDVRIIAATNRDLWQQVQEGKFRQDLYYRLNVINIEVPPLRERRDDVIPLAVHFIEKYNQKYSKHKELSMELGKILRSLDWLGNIRELENLIENMVVLVQRDVLYPEDLPPRYRQSGAEVSPCQVTVHGIMPLKEAIQQVESQLLCHAQEKYTTTREIAKVLGVDQSTVSRKMGTLLHR</sequence>
<dbReference type="Gene3D" id="3.30.450.20">
    <property type="entry name" value="PAS domain"/>
    <property type="match status" value="1"/>
</dbReference>
<dbReference type="Gene3D" id="1.10.10.60">
    <property type="entry name" value="Homeodomain-like"/>
    <property type="match status" value="1"/>
</dbReference>
<dbReference type="SUPFAM" id="SSF55785">
    <property type="entry name" value="PYP-like sensor domain (PAS domain)"/>
    <property type="match status" value="1"/>
</dbReference>
<dbReference type="RefSeq" id="WP_256304056.1">
    <property type="nucleotide sequence ID" value="NZ_JANFYS010000018.1"/>
</dbReference>
<dbReference type="FunFam" id="3.40.50.300:FF:000006">
    <property type="entry name" value="DNA-binding transcriptional regulator NtrC"/>
    <property type="match status" value="1"/>
</dbReference>
<dbReference type="InterPro" id="IPR009057">
    <property type="entry name" value="Homeodomain-like_sf"/>
</dbReference>
<dbReference type="Pfam" id="PF13426">
    <property type="entry name" value="PAS_9"/>
    <property type="match status" value="1"/>
</dbReference>
<gene>
    <name evidence="7" type="ORF">NE579_09390</name>
</gene>
<dbReference type="EMBL" id="JANFYS010000018">
    <property type="protein sequence ID" value="MCQ4770676.1"/>
    <property type="molecule type" value="Genomic_DNA"/>
</dbReference>
<accession>A0AAW5JKT6</accession>
<dbReference type="PROSITE" id="PS50112">
    <property type="entry name" value="PAS"/>
    <property type="match status" value="1"/>
</dbReference>
<comment type="caution">
    <text evidence="7">The sequence shown here is derived from an EMBL/GenBank/DDBJ whole genome shotgun (WGS) entry which is preliminary data.</text>
</comment>
<keyword evidence="3" id="KW-0067">ATP-binding</keyword>
<keyword evidence="2" id="KW-0058">Aromatic hydrocarbons catabolism</keyword>
<dbReference type="NCBIfam" id="TIGR00229">
    <property type="entry name" value="sensory_box"/>
    <property type="match status" value="1"/>
</dbReference>
<dbReference type="SMART" id="SM00382">
    <property type="entry name" value="AAA"/>
    <property type="match status" value="1"/>
</dbReference>
<dbReference type="PROSITE" id="PS50045">
    <property type="entry name" value="SIGMA54_INTERACT_4"/>
    <property type="match status" value="1"/>
</dbReference>
<evidence type="ECO:0000259" key="6">
    <source>
        <dbReference type="PROSITE" id="PS50112"/>
    </source>
</evidence>
<dbReference type="Proteomes" id="UP001204562">
    <property type="component" value="Unassembled WGS sequence"/>
</dbReference>
<dbReference type="InterPro" id="IPR027417">
    <property type="entry name" value="P-loop_NTPase"/>
</dbReference>
<dbReference type="InterPro" id="IPR058031">
    <property type="entry name" value="AAA_lid_NorR"/>
</dbReference>
<feature type="domain" description="PAS" evidence="6">
    <location>
        <begin position="133"/>
        <end position="184"/>
    </location>
</feature>
<protein>
    <recommendedName>
        <fullName evidence="4">HTH-type transcriptional regulatory protein TyrR</fullName>
    </recommendedName>
</protein>
<dbReference type="PANTHER" id="PTHR32071:SF57">
    <property type="entry name" value="C4-DICARBOXYLATE TRANSPORT TRANSCRIPTIONAL REGULATORY PROTEIN DCTD"/>
    <property type="match status" value="1"/>
</dbReference>
<dbReference type="GO" id="GO:0005524">
    <property type="term" value="F:ATP binding"/>
    <property type="evidence" value="ECO:0007669"/>
    <property type="project" value="UniProtKB-KW"/>
</dbReference>
<evidence type="ECO:0000256" key="3">
    <source>
        <dbReference type="ARBA" id="ARBA00022840"/>
    </source>
</evidence>
<dbReference type="InterPro" id="IPR002078">
    <property type="entry name" value="Sigma_54_int"/>
</dbReference>
<keyword evidence="1" id="KW-0547">Nucleotide-binding</keyword>
<dbReference type="PROSITE" id="PS00676">
    <property type="entry name" value="SIGMA54_INTERACT_2"/>
    <property type="match status" value="1"/>
</dbReference>
<dbReference type="SUPFAM" id="SSF52540">
    <property type="entry name" value="P-loop containing nucleoside triphosphate hydrolases"/>
    <property type="match status" value="1"/>
</dbReference>
<dbReference type="InterPro" id="IPR035965">
    <property type="entry name" value="PAS-like_dom_sf"/>
</dbReference>
<dbReference type="CDD" id="cd00009">
    <property type="entry name" value="AAA"/>
    <property type="match status" value="1"/>
</dbReference>
<dbReference type="GO" id="GO:0006355">
    <property type="term" value="P:regulation of DNA-templated transcription"/>
    <property type="evidence" value="ECO:0007669"/>
    <property type="project" value="InterPro"/>
</dbReference>
<proteinExistence type="predicted"/>
<reference evidence="7" key="1">
    <citation type="submission" date="2022-06" db="EMBL/GenBank/DDBJ databases">
        <title>Isolation of gut microbiota from human fecal samples.</title>
        <authorList>
            <person name="Pamer E.G."/>
            <person name="Barat B."/>
            <person name="Waligurski E."/>
            <person name="Medina S."/>
            <person name="Paddock L."/>
            <person name="Mostad J."/>
        </authorList>
    </citation>
    <scope>NUCLEOTIDE SEQUENCE</scope>
    <source>
        <strain evidence="7">DFI.9.91</strain>
    </source>
</reference>
<evidence type="ECO:0000256" key="4">
    <source>
        <dbReference type="ARBA" id="ARBA00029500"/>
    </source>
</evidence>
<dbReference type="InterPro" id="IPR025662">
    <property type="entry name" value="Sigma_54_int_dom_ATP-bd_1"/>
</dbReference>
<name>A0AAW5JKT6_9FIRM</name>
<organism evidence="7 8">
    <name type="scientific">Intestinimonas massiliensis</name>
    <name type="common">ex Afouda et al. 2020</name>
    <dbReference type="NCBI Taxonomy" id="1673721"/>
    <lineage>
        <taxon>Bacteria</taxon>
        <taxon>Bacillati</taxon>
        <taxon>Bacillota</taxon>
        <taxon>Clostridia</taxon>
        <taxon>Eubacteriales</taxon>
        <taxon>Intestinimonas</taxon>
    </lineage>
</organism>
<dbReference type="InterPro" id="IPR003593">
    <property type="entry name" value="AAA+_ATPase"/>
</dbReference>
<dbReference type="Gene3D" id="1.10.8.60">
    <property type="match status" value="1"/>
</dbReference>